<feature type="region of interest" description="Disordered" evidence="1">
    <location>
        <begin position="1"/>
        <end position="78"/>
    </location>
</feature>
<organism evidence="2 3">
    <name type="scientific">Corynespora cassiicola Philippines</name>
    <dbReference type="NCBI Taxonomy" id="1448308"/>
    <lineage>
        <taxon>Eukaryota</taxon>
        <taxon>Fungi</taxon>
        <taxon>Dikarya</taxon>
        <taxon>Ascomycota</taxon>
        <taxon>Pezizomycotina</taxon>
        <taxon>Dothideomycetes</taxon>
        <taxon>Pleosporomycetidae</taxon>
        <taxon>Pleosporales</taxon>
        <taxon>Corynesporascaceae</taxon>
        <taxon>Corynespora</taxon>
    </lineage>
</organism>
<dbReference type="AlphaFoldDB" id="A0A2T2N9I8"/>
<reference evidence="2 3" key="1">
    <citation type="journal article" date="2018" name="Front. Microbiol.">
        <title>Genome-Wide Analysis of Corynespora cassiicola Leaf Fall Disease Putative Effectors.</title>
        <authorList>
            <person name="Lopez D."/>
            <person name="Ribeiro S."/>
            <person name="Label P."/>
            <person name="Fumanal B."/>
            <person name="Venisse J.S."/>
            <person name="Kohler A."/>
            <person name="de Oliveira R.R."/>
            <person name="Labutti K."/>
            <person name="Lipzen A."/>
            <person name="Lail K."/>
            <person name="Bauer D."/>
            <person name="Ohm R.A."/>
            <person name="Barry K.W."/>
            <person name="Spatafora J."/>
            <person name="Grigoriev I.V."/>
            <person name="Martin F.M."/>
            <person name="Pujade-Renaud V."/>
        </authorList>
    </citation>
    <scope>NUCLEOTIDE SEQUENCE [LARGE SCALE GENOMIC DNA]</scope>
    <source>
        <strain evidence="2 3">Philippines</strain>
    </source>
</reference>
<evidence type="ECO:0000256" key="1">
    <source>
        <dbReference type="SAM" id="MobiDB-lite"/>
    </source>
</evidence>
<dbReference type="OrthoDB" id="3796643at2759"/>
<dbReference type="EMBL" id="KZ678142">
    <property type="protein sequence ID" value="PSN61906.1"/>
    <property type="molecule type" value="Genomic_DNA"/>
</dbReference>
<keyword evidence="3" id="KW-1185">Reference proteome</keyword>
<evidence type="ECO:0000313" key="3">
    <source>
        <dbReference type="Proteomes" id="UP000240883"/>
    </source>
</evidence>
<sequence length="153" mass="17165">MPNNVKHVRDTERVKTHLPLSPVTSKLGNSERCAHEGNGTNQSPSIRGKHTKPARVFDRGSSPVESMRSLKLPTHDEVHPDVTVRLHLEDRIPSNHASEDLKKLLKTPRHPPDPGFAMFGVNLSYRHIGDRPPPGLAEKLVNEMENVYMQSFS</sequence>
<evidence type="ECO:0000313" key="2">
    <source>
        <dbReference type="EMBL" id="PSN61906.1"/>
    </source>
</evidence>
<dbReference type="Proteomes" id="UP000240883">
    <property type="component" value="Unassembled WGS sequence"/>
</dbReference>
<gene>
    <name evidence="2" type="ORF">BS50DRAFT_638512</name>
</gene>
<proteinExistence type="predicted"/>
<accession>A0A2T2N9I8</accession>
<name>A0A2T2N9I8_CORCC</name>
<protein>
    <submittedName>
        <fullName evidence="2">Uncharacterized protein</fullName>
    </submittedName>
</protein>